<feature type="domain" description="Homeobox" evidence="9">
    <location>
        <begin position="186"/>
        <end position="246"/>
    </location>
</feature>
<dbReference type="EMBL" id="KX365143">
    <property type="protein sequence ID" value="APD15706.1"/>
    <property type="molecule type" value="mRNA"/>
</dbReference>
<dbReference type="GO" id="GO:0009887">
    <property type="term" value="P:animal organ morphogenesis"/>
    <property type="evidence" value="ECO:0007669"/>
    <property type="project" value="TreeGrafter"/>
</dbReference>
<evidence type="ECO:0000256" key="5">
    <source>
        <dbReference type="ARBA" id="ARBA00023242"/>
    </source>
</evidence>
<evidence type="ECO:0000256" key="6">
    <source>
        <dbReference type="PROSITE-ProRule" id="PRU00108"/>
    </source>
</evidence>
<dbReference type="AlphaFoldDB" id="A0A1J0M5Q2"/>
<dbReference type="InterPro" id="IPR001356">
    <property type="entry name" value="HD"/>
</dbReference>
<feature type="region of interest" description="Disordered" evidence="8">
    <location>
        <begin position="171"/>
        <end position="190"/>
    </location>
</feature>
<feature type="compositionally biased region" description="Low complexity" evidence="8">
    <location>
        <begin position="141"/>
        <end position="156"/>
    </location>
</feature>
<dbReference type="FunFam" id="1.10.10.60:FF:000089">
    <property type="entry name" value="Caudal type homeobox 4"/>
    <property type="match status" value="1"/>
</dbReference>
<feature type="compositionally biased region" description="Low complexity" evidence="8">
    <location>
        <begin position="259"/>
        <end position="271"/>
    </location>
</feature>
<protein>
    <submittedName>
        <fullName evidence="10">Homeobox parahox cdx</fullName>
    </submittedName>
</protein>
<dbReference type="InterPro" id="IPR047152">
    <property type="entry name" value="Caudal_homeobox"/>
</dbReference>
<dbReference type="PANTHER" id="PTHR24332:SF9">
    <property type="entry name" value="HOMEOTIC PROTEIN CAUDAL"/>
    <property type="match status" value="1"/>
</dbReference>
<feature type="DNA-binding region" description="Homeobox" evidence="6">
    <location>
        <begin position="188"/>
        <end position="247"/>
    </location>
</feature>
<dbReference type="Gene3D" id="1.10.10.60">
    <property type="entry name" value="Homeodomain-like"/>
    <property type="match status" value="1"/>
</dbReference>
<dbReference type="SMART" id="SM00389">
    <property type="entry name" value="HOX"/>
    <property type="match status" value="1"/>
</dbReference>
<evidence type="ECO:0000256" key="7">
    <source>
        <dbReference type="RuleBase" id="RU000682"/>
    </source>
</evidence>
<sequence>MLCHESSASAGVFPARHPSPTPYNFNHVNPFTSYAAQGHQYPQDYSQFQVGVTDATGFQQASWHAPGSVYGNPRPMDEWGNYGMPTTSGTISPHHQNAATYSYRGMGLNPMGVDYTQTPQHPHQGAQSLTVLERSPQLDQSPTSTSSGSSSSGSPTNKQLRPPYDWMKKSSYQSAPAAGTNHGKTRTKDKYRVVYSDHQRLELEKEFHYSRYITIRRKAELASTLSLSERQVKIWFQNRRAKERKQNKKRDDGMGGTSMGSDMQGTSDPPPLIQAQQLAQMHNQGQSQSPMQGHGQIPLQYPIKHENQMQLPGHSQSQDHIQVPPLAQPHAQYQPQSQLQGSIPTQDQGPIQTQTQALSRAGSPEYAHAQLQHPVQTHTPLTPVVPVASPKTELPDVTQSS</sequence>
<dbReference type="GO" id="GO:0000981">
    <property type="term" value="F:DNA-binding transcription factor activity, RNA polymerase II-specific"/>
    <property type="evidence" value="ECO:0007669"/>
    <property type="project" value="InterPro"/>
</dbReference>
<evidence type="ECO:0000256" key="4">
    <source>
        <dbReference type="ARBA" id="ARBA00023155"/>
    </source>
</evidence>
<dbReference type="GO" id="GO:0009948">
    <property type="term" value="P:anterior/posterior axis specification"/>
    <property type="evidence" value="ECO:0007669"/>
    <property type="project" value="TreeGrafter"/>
</dbReference>
<keyword evidence="5 6" id="KW-0539">Nucleus</keyword>
<evidence type="ECO:0000256" key="3">
    <source>
        <dbReference type="ARBA" id="ARBA00023125"/>
    </source>
</evidence>
<evidence type="ECO:0000256" key="1">
    <source>
        <dbReference type="ARBA" id="ARBA00004123"/>
    </source>
</evidence>
<dbReference type="SUPFAM" id="SSF46689">
    <property type="entry name" value="Homeodomain-like"/>
    <property type="match status" value="1"/>
</dbReference>
<reference evidence="10" key="1">
    <citation type="journal article" date="2016" name="BMC Genomics">
        <title>Comparative transcriptomics enlarges the toolkit of known developmental genes in mollusks.</title>
        <authorList>
            <person name="De Oliveira A.L."/>
            <person name="Wollesen T."/>
            <person name="Kristof A."/>
            <person name="Scherholz M."/>
            <person name="Redl E."/>
            <person name="Todt C."/>
            <person name="Bleidorn C."/>
            <person name="Wanninger A."/>
        </authorList>
    </citation>
    <scope>NUCLEOTIDE SEQUENCE</scope>
</reference>
<keyword evidence="3 6" id="KW-0238">DNA-binding</keyword>
<dbReference type="Pfam" id="PF00046">
    <property type="entry name" value="Homeodomain"/>
    <property type="match status" value="1"/>
</dbReference>
<name>A0A1J0M5Q2_9BIVA</name>
<comment type="similarity">
    <text evidence="2">Belongs to the Caudal homeobox family.</text>
</comment>
<dbReference type="PROSITE" id="PS00027">
    <property type="entry name" value="HOMEOBOX_1"/>
    <property type="match status" value="1"/>
</dbReference>
<feature type="compositionally biased region" description="Polar residues" evidence="8">
    <location>
        <begin position="331"/>
        <end position="358"/>
    </location>
</feature>
<evidence type="ECO:0000259" key="9">
    <source>
        <dbReference type="PROSITE" id="PS50071"/>
    </source>
</evidence>
<keyword evidence="4 6" id="KW-0371">Homeobox</keyword>
<evidence type="ECO:0000256" key="2">
    <source>
        <dbReference type="ARBA" id="ARBA00010341"/>
    </source>
</evidence>
<gene>
    <name evidence="10" type="primary">Cdx</name>
</gene>
<dbReference type="InterPro" id="IPR000047">
    <property type="entry name" value="HTH_motif"/>
</dbReference>
<proteinExistence type="evidence at transcript level"/>
<comment type="subcellular location">
    <subcellularLocation>
        <location evidence="1 6 7">Nucleus</location>
    </subcellularLocation>
</comment>
<organism evidence="10">
    <name type="scientific">Nucula tumidula</name>
    <dbReference type="NCBI Taxonomy" id="437803"/>
    <lineage>
        <taxon>Eukaryota</taxon>
        <taxon>Metazoa</taxon>
        <taxon>Spiralia</taxon>
        <taxon>Lophotrochozoa</taxon>
        <taxon>Mollusca</taxon>
        <taxon>Bivalvia</taxon>
        <taxon>Protobranchia</taxon>
        <taxon>Nuculida</taxon>
        <taxon>Nuculidae</taxon>
        <taxon>Nucula</taxon>
    </lineage>
</organism>
<dbReference type="InterPro" id="IPR017970">
    <property type="entry name" value="Homeobox_CS"/>
</dbReference>
<feature type="region of interest" description="Disordered" evidence="8">
    <location>
        <begin position="240"/>
        <end position="271"/>
    </location>
</feature>
<dbReference type="PROSITE" id="PS50071">
    <property type="entry name" value="HOMEOBOX_2"/>
    <property type="match status" value="1"/>
</dbReference>
<feature type="region of interest" description="Disordered" evidence="8">
    <location>
        <begin position="135"/>
        <end position="164"/>
    </location>
</feature>
<dbReference type="PANTHER" id="PTHR24332">
    <property type="entry name" value="HOMEOBOX PROTEIN CDX"/>
    <property type="match status" value="1"/>
</dbReference>
<feature type="compositionally biased region" description="Polar residues" evidence="8">
    <location>
        <begin position="281"/>
        <end position="291"/>
    </location>
</feature>
<dbReference type="PRINTS" id="PR00024">
    <property type="entry name" value="HOMEOBOX"/>
</dbReference>
<dbReference type="InterPro" id="IPR009057">
    <property type="entry name" value="Homeodomain-like_sf"/>
</dbReference>
<feature type="region of interest" description="Disordered" evidence="8">
    <location>
        <begin position="278"/>
        <end position="297"/>
    </location>
</feature>
<accession>A0A1J0M5Q2</accession>
<dbReference type="PRINTS" id="PR00031">
    <property type="entry name" value="HTHREPRESSR"/>
</dbReference>
<dbReference type="CDD" id="cd00086">
    <property type="entry name" value="homeodomain"/>
    <property type="match status" value="1"/>
</dbReference>
<dbReference type="GO" id="GO:0000977">
    <property type="term" value="F:RNA polymerase II transcription regulatory region sequence-specific DNA binding"/>
    <property type="evidence" value="ECO:0007669"/>
    <property type="project" value="TreeGrafter"/>
</dbReference>
<dbReference type="GO" id="GO:0030154">
    <property type="term" value="P:cell differentiation"/>
    <property type="evidence" value="ECO:0007669"/>
    <property type="project" value="TreeGrafter"/>
</dbReference>
<reference evidence="10" key="2">
    <citation type="submission" date="2016-06" db="EMBL/GenBank/DDBJ databases">
        <authorList>
            <person name="Kjaerup R.B."/>
            <person name="Dalgaard T.S."/>
            <person name="Juul-Madsen H.R."/>
        </authorList>
    </citation>
    <scope>NUCLEOTIDE SEQUENCE</scope>
</reference>
<evidence type="ECO:0000313" key="10">
    <source>
        <dbReference type="EMBL" id="APD15706.1"/>
    </source>
</evidence>
<dbReference type="InterPro" id="IPR020479">
    <property type="entry name" value="HD_metazoa"/>
</dbReference>
<dbReference type="GO" id="GO:0005634">
    <property type="term" value="C:nucleus"/>
    <property type="evidence" value="ECO:0007669"/>
    <property type="project" value="UniProtKB-SubCell"/>
</dbReference>
<feature type="region of interest" description="Disordered" evidence="8">
    <location>
        <begin position="330"/>
        <end position="401"/>
    </location>
</feature>
<evidence type="ECO:0000256" key="8">
    <source>
        <dbReference type="SAM" id="MobiDB-lite"/>
    </source>
</evidence>